<dbReference type="EMBL" id="JEMT01016614">
    <property type="protein sequence ID" value="EXX70343.1"/>
    <property type="molecule type" value="Genomic_DNA"/>
</dbReference>
<organism evidence="1 2">
    <name type="scientific">Rhizophagus irregularis (strain DAOM 197198w)</name>
    <name type="common">Glomus intraradices</name>
    <dbReference type="NCBI Taxonomy" id="1432141"/>
    <lineage>
        <taxon>Eukaryota</taxon>
        <taxon>Fungi</taxon>
        <taxon>Fungi incertae sedis</taxon>
        <taxon>Mucoromycota</taxon>
        <taxon>Glomeromycotina</taxon>
        <taxon>Glomeromycetes</taxon>
        <taxon>Glomerales</taxon>
        <taxon>Glomeraceae</taxon>
        <taxon>Rhizophagus</taxon>
    </lineage>
</organism>
<evidence type="ECO:0000313" key="2">
    <source>
        <dbReference type="Proteomes" id="UP000022910"/>
    </source>
</evidence>
<gene>
    <name evidence="1" type="ORF">RirG_088310</name>
</gene>
<accession>A0A015MU92</accession>
<dbReference type="OrthoDB" id="2415891at2759"/>
<comment type="caution">
    <text evidence="1">The sequence shown here is derived from an EMBL/GenBank/DDBJ whole genome shotgun (WGS) entry which is preliminary data.</text>
</comment>
<proteinExistence type="predicted"/>
<keyword evidence="2" id="KW-1185">Reference proteome</keyword>
<reference evidence="1 2" key="1">
    <citation type="submission" date="2014-02" db="EMBL/GenBank/DDBJ databases">
        <title>Single nucleus genome sequencing reveals high similarity among nuclei of an endomycorrhizal fungus.</title>
        <authorList>
            <person name="Lin K."/>
            <person name="Geurts R."/>
            <person name="Zhang Z."/>
            <person name="Limpens E."/>
            <person name="Saunders D.G."/>
            <person name="Mu D."/>
            <person name="Pang E."/>
            <person name="Cao H."/>
            <person name="Cha H."/>
            <person name="Lin T."/>
            <person name="Zhou Q."/>
            <person name="Shang Y."/>
            <person name="Li Y."/>
            <person name="Ivanov S."/>
            <person name="Sharma T."/>
            <person name="Velzen R.V."/>
            <person name="Ruijter N.D."/>
            <person name="Aanen D.K."/>
            <person name="Win J."/>
            <person name="Kamoun S."/>
            <person name="Bisseling T."/>
            <person name="Huang S."/>
        </authorList>
    </citation>
    <scope>NUCLEOTIDE SEQUENCE [LARGE SCALE GENOMIC DNA]</scope>
    <source>
        <strain evidence="2">DAOM197198w</strain>
    </source>
</reference>
<evidence type="ECO:0000313" key="1">
    <source>
        <dbReference type="EMBL" id="EXX70343.1"/>
    </source>
</evidence>
<dbReference type="Proteomes" id="UP000022910">
    <property type="component" value="Unassembled WGS sequence"/>
</dbReference>
<name>A0A015MU92_RHIIW</name>
<sequence length="62" mass="7328">MVDLMSIIKEENFREFTHNGDSVKPFWYLLTDGGPDENPQFLANIMKYLLLFKKLDLDYLTV</sequence>
<protein>
    <submittedName>
        <fullName evidence="1">Uncharacterized protein</fullName>
    </submittedName>
</protein>
<dbReference type="HOGENOM" id="CLU_2905353_0_0_1"/>
<dbReference type="AlphaFoldDB" id="A0A015MU92"/>